<dbReference type="Pfam" id="PF17415">
    <property type="entry name" value="NigD_C"/>
    <property type="match status" value="1"/>
</dbReference>
<evidence type="ECO:0000259" key="1">
    <source>
        <dbReference type="Pfam" id="PF17415"/>
    </source>
</evidence>
<protein>
    <recommendedName>
        <fullName evidence="1">NigD-like C-terminal domain-containing protein</fullName>
    </recommendedName>
</protein>
<sequence length="233" mass="26823">MKKGLHRLCMMGLLLLLLACEDEYHYPSVSQEFVTMLSDGEGRMNMLIPDKGDALPVLEDRTASVILPHSFRRVLCNYEQTAQGARIYSLESLLTPVPKPADDETYEDGIKTDPVEMESIWMGRNFLNMILHLKVGMETRHTFGMVEDLSELEDKRIVTLLLYHDAAGDTEFYNRKVNLSVPLLQYVNPLRQDKALIIKFKFYTYDEEGHVVLSEKYCEPGFDFTPESIEFVK</sequence>
<evidence type="ECO:0000313" key="2">
    <source>
        <dbReference type="EMBL" id="EJX10150.1"/>
    </source>
</evidence>
<gene>
    <name evidence="2" type="ORF">EVA_01729</name>
</gene>
<reference evidence="2" key="1">
    <citation type="journal article" date="2012" name="PLoS ONE">
        <title>Gene sets for utilization of primary and secondary nutrition supplies in the distal gut of endangered iberian lynx.</title>
        <authorList>
            <person name="Alcaide M."/>
            <person name="Messina E."/>
            <person name="Richter M."/>
            <person name="Bargiela R."/>
            <person name="Peplies J."/>
            <person name="Huws S.A."/>
            <person name="Newbold C.J."/>
            <person name="Golyshin P.N."/>
            <person name="Simon M.A."/>
            <person name="Lopez G."/>
            <person name="Yakimov M.M."/>
            <person name="Ferrer M."/>
        </authorList>
    </citation>
    <scope>NUCLEOTIDE SEQUENCE</scope>
</reference>
<comment type="caution">
    <text evidence="2">The sequence shown here is derived from an EMBL/GenBank/DDBJ whole genome shotgun (WGS) entry which is preliminary data.</text>
</comment>
<feature type="domain" description="NigD-like C-terminal" evidence="1">
    <location>
        <begin position="103"/>
        <end position="207"/>
    </location>
</feature>
<dbReference type="PROSITE" id="PS51257">
    <property type="entry name" value="PROKAR_LIPOPROTEIN"/>
    <property type="match status" value="1"/>
</dbReference>
<proteinExistence type="predicted"/>
<dbReference type="Gene3D" id="2.60.40.2370">
    <property type="entry name" value="NigD-like, C-terminal beta sandwich domain"/>
    <property type="match status" value="1"/>
</dbReference>
<dbReference type="InterPro" id="IPR035376">
    <property type="entry name" value="NigD_C"/>
</dbReference>
<accession>J9H7F0</accession>
<dbReference type="AlphaFoldDB" id="J9H7F0"/>
<name>J9H7F0_9ZZZZ</name>
<dbReference type="InterPro" id="IPR038143">
    <property type="entry name" value="NigD-like_C_dom_sf"/>
</dbReference>
<organism evidence="2">
    <name type="scientific">gut metagenome</name>
    <dbReference type="NCBI Taxonomy" id="749906"/>
    <lineage>
        <taxon>unclassified sequences</taxon>
        <taxon>metagenomes</taxon>
        <taxon>organismal metagenomes</taxon>
    </lineage>
</organism>
<dbReference type="Gene3D" id="2.40.50.500">
    <property type="entry name" value="NigD-like N-terminal OB domain"/>
    <property type="match status" value="1"/>
</dbReference>
<dbReference type="EMBL" id="AMCI01000241">
    <property type="protein sequence ID" value="EJX10150.1"/>
    <property type="molecule type" value="Genomic_DNA"/>
</dbReference>
<dbReference type="InterPro" id="IPR038179">
    <property type="entry name" value="NigD-like_N_sf"/>
</dbReference>